<proteinExistence type="inferred from homology"/>
<dbReference type="SMART" id="SM00046">
    <property type="entry name" value="DAGKc"/>
    <property type="match status" value="1"/>
</dbReference>
<keyword evidence="8" id="KW-0067">ATP-binding</keyword>
<dbReference type="GO" id="GO:0016301">
    <property type="term" value="F:kinase activity"/>
    <property type="evidence" value="ECO:0007669"/>
    <property type="project" value="UniProtKB-KW"/>
</dbReference>
<dbReference type="InterPro" id="IPR005218">
    <property type="entry name" value="Diacylglycerol/lipid_kinase"/>
</dbReference>
<keyword evidence="12" id="KW-1208">Phospholipid metabolism</keyword>
<dbReference type="SUPFAM" id="SSF111331">
    <property type="entry name" value="NAD kinase/diacylglycerol kinase-like"/>
    <property type="match status" value="1"/>
</dbReference>
<evidence type="ECO:0000256" key="11">
    <source>
        <dbReference type="ARBA" id="ARBA00023209"/>
    </source>
</evidence>
<keyword evidence="6" id="KW-0547">Nucleotide-binding</keyword>
<keyword evidence="3" id="KW-0444">Lipid biosynthesis</keyword>
<dbReference type="InterPro" id="IPR050187">
    <property type="entry name" value="Lipid_Phosphate_FormReg"/>
</dbReference>
<evidence type="ECO:0000256" key="6">
    <source>
        <dbReference type="ARBA" id="ARBA00022741"/>
    </source>
</evidence>
<dbReference type="Gene3D" id="2.60.200.40">
    <property type="match status" value="1"/>
</dbReference>
<dbReference type="InterPro" id="IPR001206">
    <property type="entry name" value="Diacylglycerol_kinase_cat_dom"/>
</dbReference>
<dbReference type="NCBIfam" id="TIGR00147">
    <property type="entry name" value="YegS/Rv2252/BmrU family lipid kinase"/>
    <property type="match status" value="1"/>
</dbReference>
<evidence type="ECO:0000256" key="8">
    <source>
        <dbReference type="ARBA" id="ARBA00022840"/>
    </source>
</evidence>
<name>A0ABU4G1R3_9BACL</name>
<dbReference type="Pfam" id="PF19279">
    <property type="entry name" value="YegS_C"/>
    <property type="match status" value="1"/>
</dbReference>
<evidence type="ECO:0000313" key="14">
    <source>
        <dbReference type="EMBL" id="MDW0109597.1"/>
    </source>
</evidence>
<keyword evidence="9" id="KW-0460">Magnesium</keyword>
<evidence type="ECO:0000256" key="4">
    <source>
        <dbReference type="ARBA" id="ARBA00022679"/>
    </source>
</evidence>
<evidence type="ECO:0000256" key="2">
    <source>
        <dbReference type="ARBA" id="ARBA00005983"/>
    </source>
</evidence>
<evidence type="ECO:0000259" key="13">
    <source>
        <dbReference type="PROSITE" id="PS50146"/>
    </source>
</evidence>
<dbReference type="EMBL" id="JAUBDH010000003">
    <property type="protein sequence ID" value="MDW0109597.1"/>
    <property type="molecule type" value="Genomic_DNA"/>
</dbReference>
<evidence type="ECO:0000256" key="7">
    <source>
        <dbReference type="ARBA" id="ARBA00022777"/>
    </source>
</evidence>
<evidence type="ECO:0000256" key="9">
    <source>
        <dbReference type="ARBA" id="ARBA00022842"/>
    </source>
</evidence>
<evidence type="ECO:0000256" key="10">
    <source>
        <dbReference type="ARBA" id="ARBA00023098"/>
    </source>
</evidence>
<keyword evidence="5" id="KW-0479">Metal-binding</keyword>
<organism evidence="14 15">
    <name type="scientific">Sporosarcina aquimarina</name>
    <dbReference type="NCBI Taxonomy" id="114975"/>
    <lineage>
        <taxon>Bacteria</taxon>
        <taxon>Bacillati</taxon>
        <taxon>Bacillota</taxon>
        <taxon>Bacilli</taxon>
        <taxon>Bacillales</taxon>
        <taxon>Caryophanaceae</taxon>
        <taxon>Sporosarcina</taxon>
    </lineage>
</organism>
<evidence type="ECO:0000256" key="3">
    <source>
        <dbReference type="ARBA" id="ARBA00022516"/>
    </source>
</evidence>
<evidence type="ECO:0000256" key="1">
    <source>
        <dbReference type="ARBA" id="ARBA00001946"/>
    </source>
</evidence>
<keyword evidence="15" id="KW-1185">Reference proteome</keyword>
<evidence type="ECO:0000256" key="5">
    <source>
        <dbReference type="ARBA" id="ARBA00022723"/>
    </source>
</evidence>
<dbReference type="Pfam" id="PF00781">
    <property type="entry name" value="DAGK_cat"/>
    <property type="match status" value="1"/>
</dbReference>
<dbReference type="Proteomes" id="UP001280629">
    <property type="component" value="Unassembled WGS sequence"/>
</dbReference>
<dbReference type="InterPro" id="IPR045540">
    <property type="entry name" value="YegS/DAGK_C"/>
</dbReference>
<reference evidence="14 15" key="1">
    <citation type="submission" date="2023-06" db="EMBL/GenBank/DDBJ databases">
        <title>Sporosarcina sp. nov., isolated from Korean traditional fermented seafood 'Jeotgal'.</title>
        <authorList>
            <person name="Yang A.-I."/>
            <person name="Shin N.-R."/>
        </authorList>
    </citation>
    <scope>NUCLEOTIDE SEQUENCE [LARGE SCALE GENOMIC DNA]</scope>
    <source>
        <strain evidence="14 15">KCTC3840</strain>
    </source>
</reference>
<comment type="similarity">
    <text evidence="2">Belongs to the diacylglycerol/lipid kinase family.</text>
</comment>
<protein>
    <submittedName>
        <fullName evidence="14">Diacylglycerol kinase family lipid kinase</fullName>
    </submittedName>
</protein>
<keyword evidence="7 14" id="KW-0418">Kinase</keyword>
<keyword evidence="4" id="KW-0808">Transferase</keyword>
<keyword evidence="11" id="KW-0594">Phospholipid biosynthesis</keyword>
<sequence>MPRVMYAIIVNPSSGRGKGVQLFRQVEQELCIANIAYRTLLSDTKETSVLFVEKLMKTENLKGIVVIGGDGTAGSIVGVASRWNLPVAILPAGSGNDTARAFNLTHDPTKFVKQLIEAHTRKIDLLNVDGQKGITIAAAGVDAEIGEKANHSFYKSLLNKFGLGGLAYPIAAIHTLLVFTPFEMTLTIDGESLMAWPCTWLIAAGNTSSYGGGLQVCPQALPNDQIMNITIAHSASRLSLLFRLFPRLLQGNAIVSPSISYLTAKAMTIRADRSVLLILDGEPIHSSTFTIQLNPEALTLIQTIE</sequence>
<feature type="domain" description="DAGKc" evidence="13">
    <location>
        <begin position="1"/>
        <end position="132"/>
    </location>
</feature>
<dbReference type="PROSITE" id="PS50146">
    <property type="entry name" value="DAGK"/>
    <property type="match status" value="1"/>
</dbReference>
<gene>
    <name evidence="14" type="ORF">QT716_05955</name>
</gene>
<evidence type="ECO:0000313" key="15">
    <source>
        <dbReference type="Proteomes" id="UP001280629"/>
    </source>
</evidence>
<comment type="cofactor">
    <cofactor evidence="1">
        <name>Mg(2+)</name>
        <dbReference type="ChEBI" id="CHEBI:18420"/>
    </cofactor>
</comment>
<comment type="caution">
    <text evidence="14">The sequence shown here is derived from an EMBL/GenBank/DDBJ whole genome shotgun (WGS) entry which is preliminary data.</text>
</comment>
<evidence type="ECO:0000256" key="12">
    <source>
        <dbReference type="ARBA" id="ARBA00023264"/>
    </source>
</evidence>
<dbReference type="InterPro" id="IPR017438">
    <property type="entry name" value="ATP-NAD_kinase_N"/>
</dbReference>
<accession>A0ABU4G1R3</accession>
<dbReference type="PANTHER" id="PTHR12358:SF106">
    <property type="entry name" value="LIPID KINASE YEGS"/>
    <property type="match status" value="1"/>
</dbReference>
<keyword evidence="10" id="KW-0443">Lipid metabolism</keyword>
<dbReference type="InterPro" id="IPR016064">
    <property type="entry name" value="NAD/diacylglycerol_kinase_sf"/>
</dbReference>
<dbReference type="PANTHER" id="PTHR12358">
    <property type="entry name" value="SPHINGOSINE KINASE"/>
    <property type="match status" value="1"/>
</dbReference>
<dbReference type="Gene3D" id="3.40.50.10330">
    <property type="entry name" value="Probable inorganic polyphosphate/atp-NAD kinase, domain 1"/>
    <property type="match status" value="1"/>
</dbReference>